<keyword evidence="4" id="KW-1185">Reference proteome</keyword>
<accession>A0A095SH71</accession>
<dbReference type="EMBL" id="ARXV01000012">
    <property type="protein sequence ID" value="KGD63981.1"/>
    <property type="molecule type" value="Genomic_DNA"/>
</dbReference>
<keyword evidence="2" id="KW-0732">Signal</keyword>
<gene>
    <name evidence="3" type="ORF">Y5S_02749</name>
</gene>
<dbReference type="PATRIC" id="fig|1177154.3.peg.2782"/>
<reference evidence="3 4" key="1">
    <citation type="submission" date="2012-09" db="EMBL/GenBank/DDBJ databases">
        <title>Genome Sequence of alkane-degrading Bacterium Alcanivorax sp. 19-m-6.</title>
        <authorList>
            <person name="Lai Q."/>
            <person name="Shao Z."/>
        </authorList>
    </citation>
    <scope>NUCLEOTIDE SEQUENCE [LARGE SCALE GENOMIC DNA]</scope>
    <source>
        <strain evidence="3 4">19-m-6</strain>
    </source>
</reference>
<feature type="chain" id="PRO_5001910253" evidence="2">
    <location>
        <begin position="28"/>
        <end position="681"/>
    </location>
</feature>
<name>A0A095SH71_9GAMM</name>
<evidence type="ECO:0000313" key="3">
    <source>
        <dbReference type="EMBL" id="KGD63981.1"/>
    </source>
</evidence>
<organism evidence="3 4">
    <name type="scientific">Alcanivorax nanhaiticus</name>
    <dbReference type="NCBI Taxonomy" id="1177154"/>
    <lineage>
        <taxon>Bacteria</taxon>
        <taxon>Pseudomonadati</taxon>
        <taxon>Pseudomonadota</taxon>
        <taxon>Gammaproteobacteria</taxon>
        <taxon>Oceanospirillales</taxon>
        <taxon>Alcanivoracaceae</taxon>
        <taxon>Alcanivorax</taxon>
    </lineage>
</organism>
<dbReference type="eggNOG" id="COG2885">
    <property type="taxonomic scope" value="Bacteria"/>
</dbReference>
<evidence type="ECO:0000256" key="2">
    <source>
        <dbReference type="SAM" id="SignalP"/>
    </source>
</evidence>
<evidence type="ECO:0000256" key="1">
    <source>
        <dbReference type="SAM" id="MobiDB-lite"/>
    </source>
</evidence>
<protein>
    <submittedName>
        <fullName evidence="3">Uncharacterized protein</fullName>
    </submittedName>
</protein>
<feature type="signal peptide" evidence="2">
    <location>
        <begin position="1"/>
        <end position="27"/>
    </location>
</feature>
<dbReference type="Proteomes" id="UP000029444">
    <property type="component" value="Unassembled WGS sequence"/>
</dbReference>
<dbReference type="OrthoDB" id="6074739at2"/>
<feature type="compositionally biased region" description="Gly residues" evidence="1">
    <location>
        <begin position="304"/>
        <end position="326"/>
    </location>
</feature>
<dbReference type="AlphaFoldDB" id="A0A095SH71"/>
<feature type="region of interest" description="Disordered" evidence="1">
    <location>
        <begin position="287"/>
        <end position="340"/>
    </location>
</feature>
<dbReference type="RefSeq" id="WP_035233769.1">
    <property type="nucleotide sequence ID" value="NZ_ARXV01000012.1"/>
</dbReference>
<sequence>MQQHHRRLARSATLILASLLLAGTVRGELCGEPGRDGTAPVGDIINTYFTGPDSQTLTAGTRTFLLARARGATPLMAGDLALLMQVQGAAIVSRNDARYGQVQSQQLHAEWVRIEHLEGSTLRVRGAGTGGGLLYTYVNEPATAETGRRRWQLVRVPQYDSLSLSQDLKPLPWDGFTGGVLALDVRRKLELNGHQLDVSAAGLRGAPAVSLLGALGSPEDWRYTSPSKADRDVAYGHHGSKGEGIAGTPVMLLDEESGYPGGDMARGAPATAGGGGNALDLSHRAFASGGGAGNGRKGQDGLPANGGGKGGGVAPRGLVMGSGGGAAARNKGEGGDGGHGGGLLLVRTSGLLGPGALQLSGGPGSVAGKAGGGGGSGGTLWLDMPAGSLLPVTLALQGGKGSAGGGDGGEGQRLAAGPQPWPGFASWSVSGALAGYQCRPAGHWVSGVIFEDNGAANPGAAFNARQDDGERPLAEVSVSLTDNRGVTLADVSGDAGGISLRLSEAQSRGQPMTLSVALPDNWLLPVIPVVQGVAGRTQGRQVSWALKAQPDRHSGPLQLGLVAMPEWRAPGEQRVSPGGKVVLTFRYRATLTGQVQFLGADHKDSGFLMDRACTGDSERWQSGSSPRWAVTAGEELCVRVPVAVADQPLELTMEALTYPARAPEDFQVPKQQATARISIVR</sequence>
<evidence type="ECO:0000313" key="4">
    <source>
        <dbReference type="Proteomes" id="UP000029444"/>
    </source>
</evidence>
<comment type="caution">
    <text evidence="3">The sequence shown here is derived from an EMBL/GenBank/DDBJ whole genome shotgun (WGS) entry which is preliminary data.</text>
</comment>
<proteinExistence type="predicted"/>
<dbReference type="STRING" id="1177154.Y5S_02749"/>